<comment type="cofactor">
    <cofactor evidence="5">
        <name>Fe(2+)</name>
        <dbReference type="ChEBI" id="CHEBI:29033"/>
    </cofactor>
</comment>
<comment type="catalytic activity">
    <reaction evidence="1 10 11">
        <text>D-ribulose 5-phosphate = D-xylulose 5-phosphate</text>
        <dbReference type="Rhea" id="RHEA:13677"/>
        <dbReference type="ChEBI" id="CHEBI:57737"/>
        <dbReference type="ChEBI" id="CHEBI:58121"/>
        <dbReference type="EC" id="5.1.3.1"/>
    </reaction>
</comment>
<feature type="active site" description="Proton donor" evidence="10 12">
    <location>
        <position position="175"/>
    </location>
</feature>
<dbReference type="InterPro" id="IPR013785">
    <property type="entry name" value="Aldolase_TIM"/>
</dbReference>
<evidence type="ECO:0000256" key="13">
    <source>
        <dbReference type="PIRSR" id="PIRSR001461-2"/>
    </source>
</evidence>
<feature type="binding site" evidence="10 13">
    <location>
        <position position="37"/>
    </location>
    <ligand>
        <name>a divalent metal cation</name>
        <dbReference type="ChEBI" id="CHEBI:60240"/>
    </ligand>
</feature>
<dbReference type="Pfam" id="PF00834">
    <property type="entry name" value="Ribul_P_3_epim"/>
    <property type="match status" value="1"/>
</dbReference>
<feature type="binding site" evidence="10 13">
    <location>
        <position position="175"/>
    </location>
    <ligand>
        <name>a divalent metal cation</name>
        <dbReference type="ChEBI" id="CHEBI:60240"/>
    </ligand>
</feature>
<dbReference type="PIRSF" id="PIRSF001461">
    <property type="entry name" value="RPE"/>
    <property type="match status" value="1"/>
</dbReference>
<reference evidence="15 16" key="1">
    <citation type="submission" date="2018-09" db="EMBL/GenBank/DDBJ databases">
        <authorList>
            <person name="Zhu H."/>
        </authorList>
    </citation>
    <scope>NUCLEOTIDE SEQUENCE [LARGE SCALE GENOMIC DNA]</scope>
    <source>
        <strain evidence="15 16">K1W22B-8</strain>
    </source>
</reference>
<comment type="cofactor">
    <cofactor evidence="4">
        <name>Zn(2+)</name>
        <dbReference type="ChEBI" id="CHEBI:29105"/>
    </cofactor>
</comment>
<comment type="caution">
    <text evidence="15">The sequence shown here is derived from an EMBL/GenBank/DDBJ whole genome shotgun (WGS) entry which is preliminary data.</text>
</comment>
<dbReference type="PROSITE" id="PS01086">
    <property type="entry name" value="RIBUL_P_3_EPIMER_2"/>
    <property type="match status" value="1"/>
</dbReference>
<feature type="binding site" evidence="10 14">
    <location>
        <begin position="197"/>
        <end position="198"/>
    </location>
    <ligand>
        <name>substrate</name>
    </ligand>
</feature>
<comment type="pathway">
    <text evidence="10">Carbohydrate degradation.</text>
</comment>
<dbReference type="GO" id="GO:0019323">
    <property type="term" value="P:pentose catabolic process"/>
    <property type="evidence" value="ECO:0007669"/>
    <property type="project" value="UniProtKB-UniRule"/>
</dbReference>
<evidence type="ECO:0000256" key="4">
    <source>
        <dbReference type="ARBA" id="ARBA00001947"/>
    </source>
</evidence>
<dbReference type="AlphaFoldDB" id="A0A418VTU1"/>
<dbReference type="InterPro" id="IPR011060">
    <property type="entry name" value="RibuloseP-bd_barrel"/>
</dbReference>
<proteinExistence type="inferred from homology"/>
<dbReference type="NCBIfam" id="TIGR01163">
    <property type="entry name" value="rpe"/>
    <property type="match status" value="1"/>
</dbReference>
<dbReference type="RefSeq" id="WP_119782614.1">
    <property type="nucleotide sequence ID" value="NZ_QYUK01000016.1"/>
</dbReference>
<evidence type="ECO:0000256" key="14">
    <source>
        <dbReference type="PIRSR" id="PIRSR001461-3"/>
    </source>
</evidence>
<dbReference type="OrthoDB" id="1645589at2"/>
<feature type="binding site" evidence="10 13">
    <location>
        <position position="68"/>
    </location>
    <ligand>
        <name>a divalent metal cation</name>
        <dbReference type="ChEBI" id="CHEBI:60240"/>
    </ligand>
</feature>
<evidence type="ECO:0000256" key="2">
    <source>
        <dbReference type="ARBA" id="ARBA00001936"/>
    </source>
</evidence>
<keyword evidence="13" id="KW-0170">Cobalt</keyword>
<comment type="cofactor">
    <cofactor evidence="3">
        <name>Co(2+)</name>
        <dbReference type="ChEBI" id="CHEBI:48828"/>
    </cofactor>
</comment>
<evidence type="ECO:0000256" key="1">
    <source>
        <dbReference type="ARBA" id="ARBA00001782"/>
    </source>
</evidence>
<dbReference type="HAMAP" id="MF_02227">
    <property type="entry name" value="RPE"/>
    <property type="match status" value="1"/>
</dbReference>
<gene>
    <name evidence="10" type="primary">rpe</name>
    <name evidence="15" type="ORF">D3874_25915</name>
</gene>
<accession>A0A418VTU1</accession>
<keyword evidence="13" id="KW-0862">Zinc</keyword>
<evidence type="ECO:0000256" key="6">
    <source>
        <dbReference type="ARBA" id="ARBA00009541"/>
    </source>
</evidence>
<feature type="active site" description="Proton acceptor" evidence="10 12">
    <location>
        <position position="37"/>
    </location>
</feature>
<dbReference type="InterPro" id="IPR026019">
    <property type="entry name" value="Ribul_P_3_epim"/>
</dbReference>
<feature type="binding site" evidence="10 14">
    <location>
        <position position="10"/>
    </location>
    <ligand>
        <name>substrate</name>
    </ligand>
</feature>
<organism evidence="15 16">
    <name type="scientific">Oleomonas cavernae</name>
    <dbReference type="NCBI Taxonomy" id="2320859"/>
    <lineage>
        <taxon>Bacteria</taxon>
        <taxon>Pseudomonadati</taxon>
        <taxon>Pseudomonadota</taxon>
        <taxon>Alphaproteobacteria</taxon>
        <taxon>Acetobacterales</taxon>
        <taxon>Acetobacteraceae</taxon>
        <taxon>Oleomonas</taxon>
    </lineage>
</organism>
<feature type="binding site" evidence="10 14">
    <location>
        <begin position="144"/>
        <end position="147"/>
    </location>
    <ligand>
        <name>substrate</name>
    </ligand>
</feature>
<name>A0A418VTU1_9PROT</name>
<dbReference type="GO" id="GO:0006098">
    <property type="term" value="P:pentose-phosphate shunt"/>
    <property type="evidence" value="ECO:0007669"/>
    <property type="project" value="UniProtKB-UniRule"/>
</dbReference>
<keyword evidence="13" id="KW-0464">Manganese</keyword>
<evidence type="ECO:0000256" key="5">
    <source>
        <dbReference type="ARBA" id="ARBA00001954"/>
    </source>
</evidence>
<evidence type="ECO:0000256" key="12">
    <source>
        <dbReference type="PIRSR" id="PIRSR001461-1"/>
    </source>
</evidence>
<dbReference type="EC" id="5.1.3.1" evidence="7 10"/>
<evidence type="ECO:0000313" key="16">
    <source>
        <dbReference type="Proteomes" id="UP000284605"/>
    </source>
</evidence>
<feature type="binding site" evidence="10 14">
    <location>
        <position position="68"/>
    </location>
    <ligand>
        <name>substrate</name>
    </ligand>
</feature>
<keyword evidence="10 11" id="KW-0119">Carbohydrate metabolism</keyword>
<evidence type="ECO:0000256" key="7">
    <source>
        <dbReference type="ARBA" id="ARBA00013188"/>
    </source>
</evidence>
<dbReference type="PANTHER" id="PTHR11749">
    <property type="entry name" value="RIBULOSE-5-PHOSPHATE-3-EPIMERASE"/>
    <property type="match status" value="1"/>
</dbReference>
<evidence type="ECO:0000256" key="11">
    <source>
        <dbReference type="PIRNR" id="PIRNR001461"/>
    </source>
</evidence>
<evidence type="ECO:0000256" key="10">
    <source>
        <dbReference type="HAMAP-Rule" id="MF_02227"/>
    </source>
</evidence>
<comment type="cofactor">
    <cofactor evidence="10 13">
        <name>a divalent metal cation</name>
        <dbReference type="ChEBI" id="CHEBI:60240"/>
    </cofactor>
    <text evidence="10 13">Binds 1 divalent metal cation per subunit.</text>
</comment>
<dbReference type="Proteomes" id="UP000284605">
    <property type="component" value="Unassembled WGS sequence"/>
</dbReference>
<evidence type="ECO:0000256" key="8">
    <source>
        <dbReference type="ARBA" id="ARBA00022723"/>
    </source>
</evidence>
<dbReference type="FunFam" id="3.20.20.70:FF:000004">
    <property type="entry name" value="Ribulose-phosphate 3-epimerase"/>
    <property type="match status" value="1"/>
</dbReference>
<evidence type="ECO:0000313" key="15">
    <source>
        <dbReference type="EMBL" id="RJF80562.1"/>
    </source>
</evidence>
<dbReference type="Gene3D" id="3.20.20.70">
    <property type="entry name" value="Aldolase class I"/>
    <property type="match status" value="1"/>
</dbReference>
<feature type="binding site" evidence="10 13">
    <location>
        <position position="35"/>
    </location>
    <ligand>
        <name>a divalent metal cation</name>
        <dbReference type="ChEBI" id="CHEBI:60240"/>
    </ligand>
</feature>
<keyword evidence="8 10" id="KW-0479">Metal-binding</keyword>
<comment type="similarity">
    <text evidence="6 10 11">Belongs to the ribulose-phosphate 3-epimerase family.</text>
</comment>
<evidence type="ECO:0000256" key="3">
    <source>
        <dbReference type="ARBA" id="ARBA00001941"/>
    </source>
</evidence>
<protein>
    <recommendedName>
        <fullName evidence="7 10">Ribulose-phosphate 3-epimerase</fullName>
        <ecNumber evidence="7 10">5.1.3.1</ecNumber>
    </recommendedName>
</protein>
<sequence>MAESLVIAPSILSADFARLGEEVAAMTAAGADWIHVDVMDGHFVPNLTFGPDLVRCMRPHSNHLFDVHLMVAPVDLHLEAFAKAGADLITVHAEAGPHLDRTLQAIRGLDRKAGVALCPATPAEAVAHVLDRVDLVLVMTVNPGFGGQRFIAAQLAKIRQLRAMIGDRPIRLEVDGGVNNETAAAVVQAGADTLVAGSALFRGTAQAYQQNIQALRQAAEQPSHP</sequence>
<comment type="function">
    <text evidence="10">Catalyzes the reversible epimerization of D-ribulose 5-phosphate to D-xylulose 5-phosphate.</text>
</comment>
<dbReference type="InterPro" id="IPR000056">
    <property type="entry name" value="Ribul_P_3_epim-like"/>
</dbReference>
<dbReference type="GO" id="GO:0005737">
    <property type="term" value="C:cytoplasm"/>
    <property type="evidence" value="ECO:0007669"/>
    <property type="project" value="UniProtKB-ARBA"/>
</dbReference>
<keyword evidence="9 10" id="KW-0413">Isomerase</keyword>
<evidence type="ECO:0000256" key="9">
    <source>
        <dbReference type="ARBA" id="ARBA00023235"/>
    </source>
</evidence>
<comment type="cofactor">
    <cofactor evidence="2">
        <name>Mn(2+)</name>
        <dbReference type="ChEBI" id="CHEBI:29035"/>
    </cofactor>
</comment>
<dbReference type="SUPFAM" id="SSF51366">
    <property type="entry name" value="Ribulose-phoshate binding barrel"/>
    <property type="match status" value="1"/>
</dbReference>
<keyword evidence="16" id="KW-1185">Reference proteome</keyword>
<dbReference type="NCBIfam" id="NF004076">
    <property type="entry name" value="PRK05581.1-4"/>
    <property type="match status" value="1"/>
</dbReference>
<dbReference type="GO" id="GO:0004750">
    <property type="term" value="F:D-ribulose-phosphate 3-epimerase activity"/>
    <property type="evidence" value="ECO:0007669"/>
    <property type="project" value="UniProtKB-UniRule"/>
</dbReference>
<feature type="binding site" evidence="14">
    <location>
        <position position="177"/>
    </location>
    <ligand>
        <name>substrate</name>
    </ligand>
</feature>
<dbReference type="PROSITE" id="PS01085">
    <property type="entry name" value="RIBUL_P_3_EPIMER_1"/>
    <property type="match status" value="1"/>
</dbReference>
<dbReference type="GO" id="GO:0046872">
    <property type="term" value="F:metal ion binding"/>
    <property type="evidence" value="ECO:0007669"/>
    <property type="project" value="UniProtKB-UniRule"/>
</dbReference>
<feature type="binding site" evidence="10">
    <location>
        <begin position="175"/>
        <end position="177"/>
    </location>
    <ligand>
        <name>substrate</name>
    </ligand>
</feature>
<dbReference type="CDD" id="cd00429">
    <property type="entry name" value="RPE"/>
    <property type="match status" value="1"/>
</dbReference>
<dbReference type="EMBL" id="QYUK01000016">
    <property type="protein sequence ID" value="RJF80562.1"/>
    <property type="molecule type" value="Genomic_DNA"/>
</dbReference>